<feature type="transmembrane region" description="Helical" evidence="1">
    <location>
        <begin position="13"/>
        <end position="33"/>
    </location>
</feature>
<dbReference type="EMBL" id="JAVDVY010000001">
    <property type="protein sequence ID" value="MDR7133481.1"/>
    <property type="molecule type" value="Genomic_DNA"/>
</dbReference>
<organism evidence="2 3">
    <name type="scientific">Lysobacter niastensis</name>
    <dbReference type="NCBI Taxonomy" id="380629"/>
    <lineage>
        <taxon>Bacteria</taxon>
        <taxon>Pseudomonadati</taxon>
        <taxon>Pseudomonadota</taxon>
        <taxon>Gammaproteobacteria</taxon>
        <taxon>Lysobacterales</taxon>
        <taxon>Lysobacteraceae</taxon>
        <taxon>Lysobacter</taxon>
    </lineage>
</organism>
<comment type="caution">
    <text evidence="2">The sequence shown here is derived from an EMBL/GenBank/DDBJ whole genome shotgun (WGS) entry which is preliminary data.</text>
</comment>
<feature type="transmembrane region" description="Helical" evidence="1">
    <location>
        <begin position="45"/>
        <end position="64"/>
    </location>
</feature>
<feature type="transmembrane region" description="Helical" evidence="1">
    <location>
        <begin position="76"/>
        <end position="95"/>
    </location>
</feature>
<dbReference type="RefSeq" id="WP_310058253.1">
    <property type="nucleotide sequence ID" value="NZ_JAVDVY010000001.1"/>
</dbReference>
<keyword evidence="1" id="KW-0472">Membrane</keyword>
<sequence length="141" mass="15055">MTVARLSPATRKAAVALLLVAALATGAGLLFVFDPNAADSPLPQCLFRLLTGLYCPGCGMTRALHALLHADVARAWAMNPMIVLMLALLPAMTWHQLGRQPALPAPFSRVLMNGKAWIALLVAFGVLRNLPWAAFAWMAPG</sequence>
<evidence type="ECO:0000256" key="1">
    <source>
        <dbReference type="SAM" id="Phobius"/>
    </source>
</evidence>
<name>A0ABU1W7B5_9GAMM</name>
<keyword evidence="1" id="KW-0812">Transmembrane</keyword>
<keyword evidence="1" id="KW-1133">Transmembrane helix</keyword>
<protein>
    <recommendedName>
        <fullName evidence="4">DUF2752 domain-containing protein</fullName>
    </recommendedName>
</protein>
<dbReference type="Pfam" id="PF10825">
    <property type="entry name" value="DUF2752"/>
    <property type="match status" value="1"/>
</dbReference>
<keyword evidence="3" id="KW-1185">Reference proteome</keyword>
<reference evidence="2 3" key="1">
    <citation type="submission" date="2023-07" db="EMBL/GenBank/DDBJ databases">
        <title>Sorghum-associated microbial communities from plants grown in Nebraska, USA.</title>
        <authorList>
            <person name="Schachtman D."/>
        </authorList>
    </citation>
    <scope>NUCLEOTIDE SEQUENCE [LARGE SCALE GENOMIC DNA]</scope>
    <source>
        <strain evidence="2 3">BE198</strain>
    </source>
</reference>
<dbReference type="InterPro" id="IPR021215">
    <property type="entry name" value="DUF2752"/>
</dbReference>
<evidence type="ECO:0000313" key="3">
    <source>
        <dbReference type="Proteomes" id="UP001251524"/>
    </source>
</evidence>
<evidence type="ECO:0000313" key="2">
    <source>
        <dbReference type="EMBL" id="MDR7133481.1"/>
    </source>
</evidence>
<evidence type="ECO:0008006" key="4">
    <source>
        <dbReference type="Google" id="ProtNLM"/>
    </source>
</evidence>
<gene>
    <name evidence="2" type="ORF">J2X06_000665</name>
</gene>
<accession>A0ABU1W7B5</accession>
<proteinExistence type="predicted"/>
<feature type="transmembrane region" description="Helical" evidence="1">
    <location>
        <begin position="116"/>
        <end position="139"/>
    </location>
</feature>
<dbReference type="Proteomes" id="UP001251524">
    <property type="component" value="Unassembled WGS sequence"/>
</dbReference>